<dbReference type="EMBL" id="CM046388">
    <property type="protein sequence ID" value="KAI8570919.1"/>
    <property type="molecule type" value="Genomic_DNA"/>
</dbReference>
<reference evidence="1" key="1">
    <citation type="submission" date="2022-02" db="EMBL/GenBank/DDBJ databases">
        <title>Plant Genome Project.</title>
        <authorList>
            <person name="Zhang R.-G."/>
        </authorList>
    </citation>
    <scope>NUCLEOTIDE SEQUENCE</scope>
    <source>
        <strain evidence="1">AT1</strain>
    </source>
</reference>
<organism evidence="1 2">
    <name type="scientific">Rhododendron molle</name>
    <name type="common">Chinese azalea</name>
    <name type="synonym">Azalea mollis</name>
    <dbReference type="NCBI Taxonomy" id="49168"/>
    <lineage>
        <taxon>Eukaryota</taxon>
        <taxon>Viridiplantae</taxon>
        <taxon>Streptophyta</taxon>
        <taxon>Embryophyta</taxon>
        <taxon>Tracheophyta</taxon>
        <taxon>Spermatophyta</taxon>
        <taxon>Magnoliopsida</taxon>
        <taxon>eudicotyledons</taxon>
        <taxon>Gunneridae</taxon>
        <taxon>Pentapetalae</taxon>
        <taxon>asterids</taxon>
        <taxon>Ericales</taxon>
        <taxon>Ericaceae</taxon>
        <taxon>Ericoideae</taxon>
        <taxon>Rhodoreae</taxon>
        <taxon>Rhododendron</taxon>
    </lineage>
</organism>
<accession>A0ACC0Q0G8</accession>
<comment type="caution">
    <text evidence="1">The sequence shown here is derived from an EMBL/GenBank/DDBJ whole genome shotgun (WGS) entry which is preliminary data.</text>
</comment>
<gene>
    <name evidence="1" type="ORF">RHMOL_Rhmol01G0076300</name>
</gene>
<keyword evidence="2" id="KW-1185">Reference proteome</keyword>
<protein>
    <submittedName>
        <fullName evidence="1">Uncharacterized protein</fullName>
    </submittedName>
</protein>
<evidence type="ECO:0000313" key="2">
    <source>
        <dbReference type="Proteomes" id="UP001062846"/>
    </source>
</evidence>
<proteinExistence type="predicted"/>
<sequence>MLIERTGYMMPQLFKAIFAGWKMKDLGGRDGGYTLKTCSIPFTDFRAGVQRDMLDLSDLMCRTLLLHREDKSETHLDTERIPKELVTFIRKLRQVNRFEPDYLEWLLDDSAFWTGAQKSTFMRKLWDRRDSLQTIDSEDLDLYMGREYLTGRAA</sequence>
<evidence type="ECO:0000313" key="1">
    <source>
        <dbReference type="EMBL" id="KAI8570919.1"/>
    </source>
</evidence>
<name>A0ACC0Q0G8_RHOML</name>
<dbReference type="Proteomes" id="UP001062846">
    <property type="component" value="Chromosome 1"/>
</dbReference>